<keyword evidence="3" id="KW-1185">Reference proteome</keyword>
<accession>A0AAF0W820</accession>
<dbReference type="PROSITE" id="PS50878">
    <property type="entry name" value="RT_POL"/>
    <property type="match status" value="1"/>
</dbReference>
<dbReference type="Pfam" id="PF13966">
    <property type="entry name" value="zf-RVT"/>
    <property type="match status" value="1"/>
</dbReference>
<dbReference type="PANTHER" id="PTHR33116:SF86">
    <property type="entry name" value="REVERSE TRANSCRIPTASE DOMAIN-CONTAINING PROTEIN"/>
    <property type="match status" value="1"/>
</dbReference>
<dbReference type="InterPro" id="IPR000477">
    <property type="entry name" value="RT_dom"/>
</dbReference>
<dbReference type="Pfam" id="PF13456">
    <property type="entry name" value="RVT_3"/>
    <property type="match status" value="1"/>
</dbReference>
<dbReference type="EMBL" id="CP093343">
    <property type="protein sequence ID" value="WOG84967.1"/>
    <property type="molecule type" value="Genomic_DNA"/>
</dbReference>
<proteinExistence type="predicted"/>
<dbReference type="GO" id="GO:0003676">
    <property type="term" value="F:nucleic acid binding"/>
    <property type="evidence" value="ECO:0007669"/>
    <property type="project" value="InterPro"/>
</dbReference>
<reference evidence="2" key="2">
    <citation type="submission" date="2022-03" db="EMBL/GenBank/DDBJ databases">
        <title>Draft title - Genomic analysis of global carrot germplasm unveils the trajectory of domestication and the origin of high carotenoid orange carrot.</title>
        <authorList>
            <person name="Iorizzo M."/>
            <person name="Ellison S."/>
            <person name="Senalik D."/>
            <person name="Macko-Podgorni A."/>
            <person name="Grzebelus D."/>
            <person name="Bostan H."/>
            <person name="Rolling W."/>
            <person name="Curaba J."/>
            <person name="Simon P."/>
        </authorList>
    </citation>
    <scope>NUCLEOTIDE SEQUENCE</scope>
    <source>
        <tissue evidence="2">Leaf</tissue>
    </source>
</reference>
<dbReference type="GO" id="GO:0004523">
    <property type="term" value="F:RNA-DNA hybrid ribonuclease activity"/>
    <property type="evidence" value="ECO:0007669"/>
    <property type="project" value="InterPro"/>
</dbReference>
<dbReference type="AlphaFoldDB" id="A0AAF0W820"/>
<dbReference type="PANTHER" id="PTHR33116">
    <property type="entry name" value="REVERSE TRANSCRIPTASE ZINC-BINDING DOMAIN-CONTAINING PROTEIN-RELATED-RELATED"/>
    <property type="match status" value="1"/>
</dbReference>
<reference evidence="2" key="1">
    <citation type="journal article" date="2016" name="Nat. Genet.">
        <title>A high-quality carrot genome assembly provides new insights into carotenoid accumulation and asterid genome evolution.</title>
        <authorList>
            <person name="Iorizzo M."/>
            <person name="Ellison S."/>
            <person name="Senalik D."/>
            <person name="Zeng P."/>
            <person name="Satapoomin P."/>
            <person name="Huang J."/>
            <person name="Bowman M."/>
            <person name="Iovene M."/>
            <person name="Sanseverino W."/>
            <person name="Cavagnaro P."/>
            <person name="Yildiz M."/>
            <person name="Macko-Podgorni A."/>
            <person name="Moranska E."/>
            <person name="Grzebelus E."/>
            <person name="Grzebelus D."/>
            <person name="Ashrafi H."/>
            <person name="Zheng Z."/>
            <person name="Cheng S."/>
            <person name="Spooner D."/>
            <person name="Van Deynze A."/>
            <person name="Simon P."/>
        </authorList>
    </citation>
    <scope>NUCLEOTIDE SEQUENCE</scope>
    <source>
        <tissue evidence="2">Leaf</tissue>
    </source>
</reference>
<dbReference type="InterPro" id="IPR044730">
    <property type="entry name" value="RNase_H-like_dom_plant"/>
</dbReference>
<dbReference type="CDD" id="cd01650">
    <property type="entry name" value="RT_nLTR_like"/>
    <property type="match status" value="1"/>
</dbReference>
<evidence type="ECO:0000313" key="3">
    <source>
        <dbReference type="Proteomes" id="UP000077755"/>
    </source>
</evidence>
<dbReference type="InterPro" id="IPR026960">
    <property type="entry name" value="RVT-Znf"/>
</dbReference>
<evidence type="ECO:0000259" key="1">
    <source>
        <dbReference type="PROSITE" id="PS50878"/>
    </source>
</evidence>
<dbReference type="CDD" id="cd06222">
    <property type="entry name" value="RNase_H_like"/>
    <property type="match status" value="1"/>
</dbReference>
<dbReference type="InterPro" id="IPR036397">
    <property type="entry name" value="RNaseH_sf"/>
</dbReference>
<feature type="domain" description="Reverse transcriptase" evidence="1">
    <location>
        <begin position="52"/>
        <end position="322"/>
    </location>
</feature>
<name>A0AAF0W820_DAUCS</name>
<evidence type="ECO:0000313" key="2">
    <source>
        <dbReference type="EMBL" id="WOG84967.1"/>
    </source>
</evidence>
<organism evidence="2 3">
    <name type="scientific">Daucus carota subsp. sativus</name>
    <name type="common">Carrot</name>
    <dbReference type="NCBI Taxonomy" id="79200"/>
    <lineage>
        <taxon>Eukaryota</taxon>
        <taxon>Viridiplantae</taxon>
        <taxon>Streptophyta</taxon>
        <taxon>Embryophyta</taxon>
        <taxon>Tracheophyta</taxon>
        <taxon>Spermatophyta</taxon>
        <taxon>Magnoliopsida</taxon>
        <taxon>eudicotyledons</taxon>
        <taxon>Gunneridae</taxon>
        <taxon>Pentapetalae</taxon>
        <taxon>asterids</taxon>
        <taxon>campanulids</taxon>
        <taxon>Apiales</taxon>
        <taxon>Apiaceae</taxon>
        <taxon>Apioideae</taxon>
        <taxon>Scandiceae</taxon>
        <taxon>Daucinae</taxon>
        <taxon>Daucus</taxon>
        <taxon>Daucus sect. Daucus</taxon>
    </lineage>
</organism>
<protein>
    <recommendedName>
        <fullName evidence="1">Reverse transcriptase domain-containing protein</fullName>
    </recommendedName>
</protein>
<dbReference type="SUPFAM" id="SSF53098">
    <property type="entry name" value="Ribonuclease H-like"/>
    <property type="match status" value="1"/>
</dbReference>
<dbReference type="InterPro" id="IPR043502">
    <property type="entry name" value="DNA/RNA_pol_sf"/>
</dbReference>
<dbReference type="SUPFAM" id="SSF56672">
    <property type="entry name" value="DNA/RNA polymerases"/>
    <property type="match status" value="1"/>
</dbReference>
<dbReference type="InterPro" id="IPR012337">
    <property type="entry name" value="RNaseH-like_sf"/>
</dbReference>
<dbReference type="InterPro" id="IPR002156">
    <property type="entry name" value="RNaseH_domain"/>
</dbReference>
<dbReference type="Pfam" id="PF00078">
    <property type="entry name" value="RVT_1"/>
    <property type="match status" value="1"/>
</dbReference>
<dbReference type="Gene3D" id="3.30.420.10">
    <property type="entry name" value="Ribonuclease H-like superfamily/Ribonuclease H"/>
    <property type="match status" value="1"/>
</dbReference>
<sequence>MALMEEVSAEEVKVAAFSMHPDKSPGPDGLNPAFFQTYWGVVGEDVVRFCQKFMTMGELPEGMNNTLVRLIPKVKTPEKMTELRPISLCNVLLRILSKVLTNRLKPCLGSLISNKQSAFMEGRLLTDNALIAFEINHYMKRKTQGKNGIAGLKIDISKAYDRLEWHFIESMMRRFGFCEMWINRLMGYISSVEYSFLHEGNVFGSVKPHRGVRQGDPISPYVFILCAEGLSAIIRRNEEAGLLHGCKIARGAPTISHLLFADDCYLFFRATGSEASVMKNILIRYESISGQSINYSKSAIIFSPNTSAENREEVCNYLGVEEVQEPGKYLGMPMRIGHSKISAFGFLQDRVQHRLQGYGDKSLSKAGKLTVLKTAVQAIPNFWMSLFLIPSEVCNGIERKMNAFWWCNKTSGNGIRWISWDKLCLSKEGGGLGFKSLRKFNLAMLAKQGWRIVNNINPLVTNLLRARYFPNSDFLNAKLGNNPSYIWRSIMEAQDVIKQGCRKRIGDGRSTEVWKTPWLPCKLNGFLTTPMPEELSETLVYNLMEEDGTRWDYDLIRDICNVRDRNLIQQIPIPVRQREDSWFWLLEVKGEFSVRSCYRQLQGEMDFPNAAFWKKLWSLNLPGKIINFLWRTCRLCLPTAAALATKNVDLSINCPWCRSCVEDSIHILFTCNFAQDVWKSVGLWEVISRNLNPDIFETMQKIFSVSHKNQRVLVGLFCWSLWNRRNRWVWDRVNTSVFGVKAAALNLFNDWKKAQEEVKVTGIQKMLGDRRWCKPPAGWLKVNIDAAWVSQQNTTSMGCVIRDEAGEFVRARCSEMQPCVEPKMAEALSLKEALAWIKDWRSAQVIFETDSKLLVDALTGSRGKSFFDTIVNDCVELLKHFTDALVVFAYRSANSVAHALAKAAHSMSGPQEWINIASEIIECIIADEKF</sequence>
<dbReference type="Proteomes" id="UP000077755">
    <property type="component" value="Chromosome 1"/>
</dbReference>
<gene>
    <name evidence="2" type="ORF">DCAR_0104153</name>
</gene>